<evidence type="ECO:0000259" key="8">
    <source>
        <dbReference type="PROSITE" id="PS50928"/>
    </source>
</evidence>
<dbReference type="InterPro" id="IPR000515">
    <property type="entry name" value="MetI-like"/>
</dbReference>
<evidence type="ECO:0000256" key="2">
    <source>
        <dbReference type="ARBA" id="ARBA00022448"/>
    </source>
</evidence>
<feature type="transmembrane region" description="Helical" evidence="7">
    <location>
        <begin position="170"/>
        <end position="189"/>
    </location>
</feature>
<protein>
    <submittedName>
        <fullName evidence="9">Oligopeptide ABC transporter permease OppB</fullName>
    </submittedName>
</protein>
<accession>A0A952FI57</accession>
<dbReference type="GO" id="GO:0055085">
    <property type="term" value="P:transmembrane transport"/>
    <property type="evidence" value="ECO:0007669"/>
    <property type="project" value="InterPro"/>
</dbReference>
<organism evidence="9 10">
    <name type="scientific">Inquilinus limosus</name>
    <dbReference type="NCBI Taxonomy" id="171674"/>
    <lineage>
        <taxon>Bacteria</taxon>
        <taxon>Pseudomonadati</taxon>
        <taxon>Pseudomonadota</taxon>
        <taxon>Alphaproteobacteria</taxon>
        <taxon>Rhodospirillales</taxon>
        <taxon>Rhodospirillaceae</taxon>
        <taxon>Inquilinus</taxon>
    </lineage>
</organism>
<dbReference type="EMBL" id="JAEKLZ010000169">
    <property type="protein sequence ID" value="MBW8725397.1"/>
    <property type="molecule type" value="Genomic_DNA"/>
</dbReference>
<dbReference type="CDD" id="cd06261">
    <property type="entry name" value="TM_PBP2"/>
    <property type="match status" value="1"/>
</dbReference>
<dbReference type="PANTHER" id="PTHR43163">
    <property type="entry name" value="DIPEPTIDE TRANSPORT SYSTEM PERMEASE PROTEIN DPPB-RELATED"/>
    <property type="match status" value="1"/>
</dbReference>
<reference evidence="9" key="1">
    <citation type="submission" date="2020-06" db="EMBL/GenBank/DDBJ databases">
        <title>Stable isotope informed genome-resolved metagenomics uncovers potential trophic interactions in rhizosphere soil.</title>
        <authorList>
            <person name="Starr E.P."/>
            <person name="Shi S."/>
            <person name="Blazewicz S.J."/>
            <person name="Koch B.J."/>
            <person name="Probst A.J."/>
            <person name="Hungate B.A."/>
            <person name="Pett-Ridge J."/>
            <person name="Firestone M.K."/>
            <person name="Banfield J.F."/>
        </authorList>
    </citation>
    <scope>NUCLEOTIDE SEQUENCE</scope>
    <source>
        <strain evidence="9">YM_69_17</strain>
    </source>
</reference>
<keyword evidence="5 7" id="KW-1133">Transmembrane helix</keyword>
<keyword evidence="4 7" id="KW-0812">Transmembrane</keyword>
<name>A0A952FI57_9PROT</name>
<feature type="transmembrane region" description="Helical" evidence="7">
    <location>
        <begin position="231"/>
        <end position="253"/>
    </location>
</feature>
<evidence type="ECO:0000313" key="9">
    <source>
        <dbReference type="EMBL" id="MBW8725397.1"/>
    </source>
</evidence>
<feature type="domain" description="ABC transmembrane type-1" evidence="8">
    <location>
        <begin position="94"/>
        <end position="296"/>
    </location>
</feature>
<dbReference type="PROSITE" id="PS50928">
    <property type="entry name" value="ABC_TM1"/>
    <property type="match status" value="1"/>
</dbReference>
<dbReference type="Pfam" id="PF19300">
    <property type="entry name" value="BPD_transp_1_N"/>
    <property type="match status" value="1"/>
</dbReference>
<comment type="caution">
    <text evidence="9">The sequence shown here is derived from an EMBL/GenBank/DDBJ whole genome shotgun (WGS) entry which is preliminary data.</text>
</comment>
<keyword evidence="6 7" id="KW-0472">Membrane</keyword>
<evidence type="ECO:0000256" key="6">
    <source>
        <dbReference type="ARBA" id="ARBA00023136"/>
    </source>
</evidence>
<comment type="subcellular location">
    <subcellularLocation>
        <location evidence="1 7">Cell membrane</location>
        <topology evidence="1 7">Multi-pass membrane protein</topology>
    </subcellularLocation>
</comment>
<evidence type="ECO:0000256" key="4">
    <source>
        <dbReference type="ARBA" id="ARBA00022692"/>
    </source>
</evidence>
<feature type="transmembrane region" description="Helical" evidence="7">
    <location>
        <begin position="9"/>
        <end position="30"/>
    </location>
</feature>
<dbReference type="NCBIfam" id="NF007008">
    <property type="entry name" value="PRK09471.1"/>
    <property type="match status" value="1"/>
</dbReference>
<evidence type="ECO:0000256" key="5">
    <source>
        <dbReference type="ARBA" id="ARBA00022989"/>
    </source>
</evidence>
<keyword evidence="2 7" id="KW-0813">Transport</keyword>
<dbReference type="AlphaFoldDB" id="A0A952FI57"/>
<dbReference type="GO" id="GO:0005886">
    <property type="term" value="C:plasma membrane"/>
    <property type="evidence" value="ECO:0007669"/>
    <property type="project" value="UniProtKB-SubCell"/>
</dbReference>
<dbReference type="InterPro" id="IPR045621">
    <property type="entry name" value="BPD_transp_1_N"/>
</dbReference>
<evidence type="ECO:0000313" key="10">
    <source>
        <dbReference type="Proteomes" id="UP000700706"/>
    </source>
</evidence>
<dbReference type="PANTHER" id="PTHR43163:SF6">
    <property type="entry name" value="DIPEPTIDE TRANSPORT SYSTEM PERMEASE PROTEIN DPPB-RELATED"/>
    <property type="match status" value="1"/>
</dbReference>
<dbReference type="InterPro" id="IPR035906">
    <property type="entry name" value="MetI-like_sf"/>
</dbReference>
<dbReference type="Pfam" id="PF00528">
    <property type="entry name" value="BPD_transp_1"/>
    <property type="match status" value="1"/>
</dbReference>
<gene>
    <name evidence="9" type="primary">oppB</name>
    <name evidence="9" type="ORF">JF625_09625</name>
</gene>
<dbReference type="Gene3D" id="1.10.3720.10">
    <property type="entry name" value="MetI-like"/>
    <property type="match status" value="1"/>
</dbReference>
<keyword evidence="3" id="KW-1003">Cell membrane</keyword>
<proteinExistence type="inferred from homology"/>
<evidence type="ECO:0000256" key="1">
    <source>
        <dbReference type="ARBA" id="ARBA00004651"/>
    </source>
</evidence>
<feature type="transmembrane region" description="Helical" evidence="7">
    <location>
        <begin position="133"/>
        <end position="158"/>
    </location>
</feature>
<feature type="transmembrane region" description="Helical" evidence="7">
    <location>
        <begin position="273"/>
        <end position="296"/>
    </location>
</feature>
<feature type="transmembrane region" description="Helical" evidence="7">
    <location>
        <begin position="100"/>
        <end position="121"/>
    </location>
</feature>
<comment type="similarity">
    <text evidence="7">Belongs to the binding-protein-dependent transport system permease family.</text>
</comment>
<dbReference type="SUPFAM" id="SSF161098">
    <property type="entry name" value="MetI-like"/>
    <property type="match status" value="1"/>
</dbReference>
<evidence type="ECO:0000256" key="7">
    <source>
        <dbReference type="RuleBase" id="RU363032"/>
    </source>
</evidence>
<sequence>MLTYAVRRILGAIPTILVIIAIAFFMIRLAPGGPFDGDKPLPVEIKRNLEKAYHLDEPLYMQFGRYMGNIVQGDFGPSFKLKDYSVNELIYQGFPYSLQIGLSAIVIASFFGILLGTIAALKQNSPGDYGTMAIAMVGITIPNFVVAPLLVFLFAVTWRLLPAGGITGGWTSFILPIAALALPPTAYIARLTRASMIEVLRSNFVRTARAKGLPERITIVRHTLKAGLLPVVSYLGPATAGIITGSVVIEQIFGIPGIGRYFVTAALNRDYTLVMGTVIFFAVLIILFNLLVDLLYGALDPRVRFD</sequence>
<dbReference type="Proteomes" id="UP000700706">
    <property type="component" value="Unassembled WGS sequence"/>
</dbReference>
<evidence type="ECO:0000256" key="3">
    <source>
        <dbReference type="ARBA" id="ARBA00022475"/>
    </source>
</evidence>